<accession>G9YX85</accession>
<dbReference type="Proteomes" id="UP000004459">
    <property type="component" value="Unassembled WGS sequence"/>
</dbReference>
<reference evidence="1 2" key="1">
    <citation type="submission" date="2011-08" db="EMBL/GenBank/DDBJ databases">
        <authorList>
            <person name="Weinstock G."/>
            <person name="Sodergren E."/>
            <person name="Clifton S."/>
            <person name="Fulton L."/>
            <person name="Fulton B."/>
            <person name="Courtney L."/>
            <person name="Fronick C."/>
            <person name="Harrison M."/>
            <person name="Strong C."/>
            <person name="Farmer C."/>
            <person name="Delahaunty K."/>
            <person name="Markovic C."/>
            <person name="Hall O."/>
            <person name="Minx P."/>
            <person name="Tomlinson C."/>
            <person name="Mitreva M."/>
            <person name="Hou S."/>
            <person name="Chen J."/>
            <person name="Wollam A."/>
            <person name="Pepin K.H."/>
            <person name="Johnson M."/>
            <person name="Bhonagiri V."/>
            <person name="Zhang X."/>
            <person name="Suruliraj S."/>
            <person name="Warren W."/>
            <person name="Chinwalla A."/>
            <person name="Mardis E.R."/>
            <person name="Wilson R.K."/>
        </authorList>
    </citation>
    <scope>NUCLEOTIDE SEQUENCE [LARGE SCALE GENOMIC DNA]</scope>
    <source>
        <strain evidence="1 2">ATCC 29863</strain>
    </source>
</reference>
<evidence type="ECO:0000313" key="2">
    <source>
        <dbReference type="Proteomes" id="UP000004459"/>
    </source>
</evidence>
<proteinExistence type="predicted"/>
<organism evidence="1 2">
    <name type="scientific">Flavonifractor plautii ATCC 29863</name>
    <dbReference type="NCBI Taxonomy" id="411475"/>
    <lineage>
        <taxon>Bacteria</taxon>
        <taxon>Bacillati</taxon>
        <taxon>Bacillota</taxon>
        <taxon>Clostridia</taxon>
        <taxon>Eubacteriales</taxon>
        <taxon>Oscillospiraceae</taxon>
        <taxon>Flavonifractor</taxon>
    </lineage>
</organism>
<protein>
    <submittedName>
        <fullName evidence="1">Uncharacterized protein</fullName>
    </submittedName>
</protein>
<comment type="caution">
    <text evidence="1">The sequence shown here is derived from an EMBL/GenBank/DDBJ whole genome shotgun (WGS) entry which is preliminary data.</text>
</comment>
<dbReference type="EMBL" id="AGCK01000332">
    <property type="protein sequence ID" value="EHM37923.1"/>
    <property type="molecule type" value="Genomic_DNA"/>
</dbReference>
<evidence type="ECO:0000313" key="1">
    <source>
        <dbReference type="EMBL" id="EHM37923.1"/>
    </source>
</evidence>
<dbReference type="HOGENOM" id="CLU_3080122_0_0_9"/>
<gene>
    <name evidence="1" type="ORF">HMPREF0372_04153</name>
</gene>
<name>G9YX85_FLAPL</name>
<dbReference type="AlphaFoldDB" id="G9YX85"/>
<sequence length="52" mass="6036">MHRKQAHLRDDRRCACFTAKRKLKLKKEKPILYNLVKSGDLSYAMETGGILC</sequence>